<dbReference type="GO" id="GO:0004252">
    <property type="term" value="F:serine-type endopeptidase activity"/>
    <property type="evidence" value="ECO:0007669"/>
    <property type="project" value="InterPro"/>
</dbReference>
<protein>
    <recommendedName>
        <fullName evidence="8">Peptidase S1 domain-containing protein</fullName>
    </recommendedName>
</protein>
<evidence type="ECO:0000256" key="5">
    <source>
        <dbReference type="ARBA" id="ARBA00023157"/>
    </source>
</evidence>
<keyword evidence="3 6" id="KW-0378">Hydrolase</keyword>
<evidence type="ECO:0000256" key="2">
    <source>
        <dbReference type="ARBA" id="ARBA00022729"/>
    </source>
</evidence>
<evidence type="ECO:0000256" key="3">
    <source>
        <dbReference type="ARBA" id="ARBA00022801"/>
    </source>
</evidence>
<evidence type="ECO:0000313" key="9">
    <source>
        <dbReference type="EMBL" id="KAG9329852.1"/>
    </source>
</evidence>
<evidence type="ECO:0000256" key="1">
    <source>
        <dbReference type="ARBA" id="ARBA00022670"/>
    </source>
</evidence>
<feature type="chain" id="PRO_5035717193" description="Peptidase S1 domain-containing protein" evidence="7">
    <location>
        <begin position="19"/>
        <end position="289"/>
    </location>
</feature>
<dbReference type="PANTHER" id="PTHR24252:SF7">
    <property type="entry name" value="HYALIN"/>
    <property type="match status" value="1"/>
</dbReference>
<dbReference type="PROSITE" id="PS50240">
    <property type="entry name" value="TRYPSIN_DOM"/>
    <property type="match status" value="1"/>
</dbReference>
<dbReference type="GO" id="GO:0006508">
    <property type="term" value="P:proteolysis"/>
    <property type="evidence" value="ECO:0007669"/>
    <property type="project" value="UniProtKB-KW"/>
</dbReference>
<dbReference type="CDD" id="cd00190">
    <property type="entry name" value="Tryp_SPc"/>
    <property type="match status" value="1"/>
</dbReference>
<feature type="signal peptide" evidence="7">
    <location>
        <begin position="1"/>
        <end position="18"/>
    </location>
</feature>
<name>A0A8T2MWL4_9TELE</name>
<gene>
    <name evidence="9" type="ORF">JZ751_028919</name>
</gene>
<dbReference type="PROSITE" id="PS00134">
    <property type="entry name" value="TRYPSIN_HIS"/>
    <property type="match status" value="1"/>
</dbReference>
<dbReference type="InterPro" id="IPR001254">
    <property type="entry name" value="Trypsin_dom"/>
</dbReference>
<dbReference type="SUPFAM" id="SSF50494">
    <property type="entry name" value="Trypsin-like serine proteases"/>
    <property type="match status" value="1"/>
</dbReference>
<dbReference type="InterPro" id="IPR009003">
    <property type="entry name" value="Peptidase_S1_PA"/>
</dbReference>
<keyword evidence="5" id="KW-1015">Disulfide bond</keyword>
<reference evidence="9" key="1">
    <citation type="thesis" date="2021" institute="BYU ScholarsArchive" country="Provo, UT, USA">
        <title>Applications of and Algorithms for Genome Assembly and Genomic Analyses with an Emphasis on Marine Teleosts.</title>
        <authorList>
            <person name="Pickett B.D."/>
        </authorList>
    </citation>
    <scope>NUCLEOTIDE SEQUENCE</scope>
    <source>
        <strain evidence="9">HI-2016</strain>
    </source>
</reference>
<keyword evidence="1 6" id="KW-0645">Protease</keyword>
<dbReference type="PRINTS" id="PR00722">
    <property type="entry name" value="CHYMOTRYPSIN"/>
</dbReference>
<dbReference type="Pfam" id="PF00089">
    <property type="entry name" value="Trypsin"/>
    <property type="match status" value="1"/>
</dbReference>
<sequence length="289" mass="31839">MELQFPLCSLGASVGVWCGDVCVHCCCVVEGFTPLSAPLASARPRSRTSIVGGLNACNGEWPWMAAIELKDKPRTIHCGGTILNKRWVLTAAHCVCRPICNFIVRLGAYRLSETSPYEASYKIIKVIRHPSYCNTKGGDDIAVVMLDRDIDFSWFVREVPQLAVSRDVFHASTTCYAIGWGRVNADTQLSNPKTLQEVKVPVVENRICKKSYPKLRQEMMCAGGDSIDSCQGDSGGPLMCYFGKTWVQVGVVSYGNGCGQLNYPGVYTRLSSYRDFIKKNTKIPAAEDN</sequence>
<dbReference type="AlphaFoldDB" id="A0A8T2MWL4"/>
<dbReference type="Proteomes" id="UP000824540">
    <property type="component" value="Unassembled WGS sequence"/>
</dbReference>
<proteinExistence type="predicted"/>
<dbReference type="Gene3D" id="2.40.10.10">
    <property type="entry name" value="Trypsin-like serine proteases"/>
    <property type="match status" value="1"/>
</dbReference>
<dbReference type="OrthoDB" id="10002959at2759"/>
<dbReference type="PROSITE" id="PS00135">
    <property type="entry name" value="TRYPSIN_SER"/>
    <property type="match status" value="1"/>
</dbReference>
<evidence type="ECO:0000256" key="7">
    <source>
        <dbReference type="SAM" id="SignalP"/>
    </source>
</evidence>
<dbReference type="FunFam" id="2.40.10.10:FF:000024">
    <property type="entry name" value="Serine protease 53"/>
    <property type="match status" value="1"/>
</dbReference>
<dbReference type="SMART" id="SM00020">
    <property type="entry name" value="Tryp_SPc"/>
    <property type="match status" value="1"/>
</dbReference>
<accession>A0A8T2MWL4</accession>
<evidence type="ECO:0000256" key="6">
    <source>
        <dbReference type="RuleBase" id="RU363034"/>
    </source>
</evidence>
<evidence type="ECO:0000256" key="4">
    <source>
        <dbReference type="ARBA" id="ARBA00022825"/>
    </source>
</evidence>
<dbReference type="InterPro" id="IPR033116">
    <property type="entry name" value="TRYPSIN_SER"/>
</dbReference>
<dbReference type="InterPro" id="IPR001314">
    <property type="entry name" value="Peptidase_S1A"/>
</dbReference>
<keyword evidence="4 6" id="KW-0720">Serine protease</keyword>
<comment type="caution">
    <text evidence="9">The sequence shown here is derived from an EMBL/GenBank/DDBJ whole genome shotgun (WGS) entry which is preliminary data.</text>
</comment>
<evidence type="ECO:0000313" key="10">
    <source>
        <dbReference type="Proteomes" id="UP000824540"/>
    </source>
</evidence>
<dbReference type="InterPro" id="IPR043504">
    <property type="entry name" value="Peptidase_S1_PA_chymotrypsin"/>
</dbReference>
<evidence type="ECO:0000259" key="8">
    <source>
        <dbReference type="PROSITE" id="PS50240"/>
    </source>
</evidence>
<dbReference type="EMBL" id="JAFBMS010000891">
    <property type="protein sequence ID" value="KAG9329852.1"/>
    <property type="molecule type" value="Genomic_DNA"/>
</dbReference>
<dbReference type="PANTHER" id="PTHR24252">
    <property type="entry name" value="ACROSIN-RELATED"/>
    <property type="match status" value="1"/>
</dbReference>
<feature type="domain" description="Peptidase S1" evidence="8">
    <location>
        <begin position="50"/>
        <end position="282"/>
    </location>
</feature>
<keyword evidence="2 7" id="KW-0732">Signal</keyword>
<organism evidence="9 10">
    <name type="scientific">Albula glossodonta</name>
    <name type="common">roundjaw bonefish</name>
    <dbReference type="NCBI Taxonomy" id="121402"/>
    <lineage>
        <taxon>Eukaryota</taxon>
        <taxon>Metazoa</taxon>
        <taxon>Chordata</taxon>
        <taxon>Craniata</taxon>
        <taxon>Vertebrata</taxon>
        <taxon>Euteleostomi</taxon>
        <taxon>Actinopterygii</taxon>
        <taxon>Neopterygii</taxon>
        <taxon>Teleostei</taxon>
        <taxon>Albuliformes</taxon>
        <taxon>Albulidae</taxon>
        <taxon>Albula</taxon>
    </lineage>
</organism>
<keyword evidence="10" id="KW-1185">Reference proteome</keyword>
<dbReference type="InterPro" id="IPR018114">
    <property type="entry name" value="TRYPSIN_HIS"/>
</dbReference>